<evidence type="ECO:0000313" key="1">
    <source>
        <dbReference type="EMBL" id="SCL19194.1"/>
    </source>
</evidence>
<evidence type="ECO:0000313" key="2">
    <source>
        <dbReference type="Proteomes" id="UP000198959"/>
    </source>
</evidence>
<name>A0A1C6RQ67_9ACTN</name>
<organism evidence="1 2">
    <name type="scientific">Micromonospora pallida</name>
    <dbReference type="NCBI Taxonomy" id="145854"/>
    <lineage>
        <taxon>Bacteria</taxon>
        <taxon>Bacillati</taxon>
        <taxon>Actinomycetota</taxon>
        <taxon>Actinomycetes</taxon>
        <taxon>Micromonosporales</taxon>
        <taxon>Micromonosporaceae</taxon>
        <taxon>Micromonospora</taxon>
    </lineage>
</organism>
<dbReference type="AlphaFoldDB" id="A0A1C6RQ67"/>
<dbReference type="STRING" id="145854.GA0074692_0568"/>
<keyword evidence="2" id="KW-1185">Reference proteome</keyword>
<dbReference type="OrthoDB" id="796912at2"/>
<sequence>MTSLQEALDAAAEDPGSQQWDLIWQESCHQGTCDPASAVLLPWLARTCANFRPQERERAVVLAGFIAVDADEKSRGVYADDIASLRALTLECLSSGGSSDTMFVYLQQAVLGFDGDEVWGKELDRINDGEVDVQCPACAKDLLVNLQSGGSSIEPGLSSQLATRLHAEALQVGHESVAAALTYLFGRMSCPVCGAAFNVADEATGSPSR</sequence>
<reference evidence="2" key="1">
    <citation type="submission" date="2016-06" db="EMBL/GenBank/DDBJ databases">
        <authorList>
            <person name="Varghese N."/>
            <person name="Submissions Spin"/>
        </authorList>
    </citation>
    <scope>NUCLEOTIDE SEQUENCE [LARGE SCALE GENOMIC DNA]</scope>
    <source>
        <strain evidence="2">DSM 43817</strain>
    </source>
</reference>
<dbReference type="EMBL" id="FMHW01000002">
    <property type="protein sequence ID" value="SCL19194.1"/>
    <property type="molecule type" value="Genomic_DNA"/>
</dbReference>
<dbReference type="Proteomes" id="UP000198959">
    <property type="component" value="Unassembled WGS sequence"/>
</dbReference>
<accession>A0A1C6RQ67</accession>
<proteinExistence type="predicted"/>
<gene>
    <name evidence="1" type="ORF">GA0074692_0568</name>
</gene>
<protein>
    <submittedName>
        <fullName evidence="1">Uncharacterized protein</fullName>
    </submittedName>
</protein>
<dbReference type="RefSeq" id="WP_091639009.1">
    <property type="nucleotide sequence ID" value="NZ_FMHW01000002.1"/>
</dbReference>